<evidence type="ECO:0000313" key="3">
    <source>
        <dbReference type="Proteomes" id="UP000006443"/>
    </source>
</evidence>
<feature type="transmembrane region" description="Helical" evidence="1">
    <location>
        <begin position="7"/>
        <end position="24"/>
    </location>
</feature>
<sequence length="204" mass="22506">MRFKGIIIVAIYLVLSLVILSNIPPVQQLGTTIRLIIFHGMLSMAGLYTNYAAGILGGLFLLTRREAWGRWSERLGLYFVVIWIIGTALSFVSMQVAWGGIVYEPLTVAALTMVVLGLGKEYLVRSNNGTLRTFAIANAVFAAAVVVLRITLSYVQSMGVVLHPDNPIGTSDSVIIRLLPMLLLVVTLLAIFEFARWQLKQRVN</sequence>
<dbReference type="STRING" id="555088.DealDRAFT_2813"/>
<feature type="transmembrane region" description="Helical" evidence="1">
    <location>
        <begin position="174"/>
        <end position="195"/>
    </location>
</feature>
<comment type="caution">
    <text evidence="2">The sequence shown here is derived from an EMBL/GenBank/DDBJ whole genome shotgun (WGS) entry which is preliminary data.</text>
</comment>
<dbReference type="OrthoDB" id="161952at2"/>
<dbReference type="EMBL" id="ACJM01000019">
    <property type="protein sequence ID" value="EEG76373.1"/>
    <property type="molecule type" value="Genomic_DNA"/>
</dbReference>
<organism evidence="2 3">
    <name type="scientific">Dethiobacter alkaliphilus AHT 1</name>
    <dbReference type="NCBI Taxonomy" id="555088"/>
    <lineage>
        <taxon>Bacteria</taxon>
        <taxon>Bacillati</taxon>
        <taxon>Bacillota</taxon>
        <taxon>Dethiobacteria</taxon>
        <taxon>Dethiobacterales</taxon>
        <taxon>Dethiobacteraceae</taxon>
        <taxon>Dethiobacter</taxon>
    </lineage>
</organism>
<keyword evidence="3" id="KW-1185">Reference proteome</keyword>
<accession>C0GK04</accession>
<evidence type="ECO:0000256" key="1">
    <source>
        <dbReference type="SAM" id="Phobius"/>
    </source>
</evidence>
<name>C0GK04_DETAL</name>
<keyword evidence="1" id="KW-0472">Membrane</keyword>
<feature type="transmembrane region" description="Helical" evidence="1">
    <location>
        <begin position="36"/>
        <end position="63"/>
    </location>
</feature>
<keyword evidence="1" id="KW-1133">Transmembrane helix</keyword>
<keyword evidence="1" id="KW-0812">Transmembrane</keyword>
<reference evidence="2 3" key="1">
    <citation type="submission" date="2009-02" db="EMBL/GenBank/DDBJ databases">
        <title>Sequencing of the draft genome and assembly of Dethiobacter alkaliphilus AHT 1.</title>
        <authorList>
            <consortium name="US DOE Joint Genome Institute (JGI-PGF)"/>
            <person name="Lucas S."/>
            <person name="Copeland A."/>
            <person name="Lapidus A."/>
            <person name="Glavina del Rio T."/>
            <person name="Dalin E."/>
            <person name="Tice H."/>
            <person name="Bruce D."/>
            <person name="Goodwin L."/>
            <person name="Pitluck S."/>
            <person name="Larimer F."/>
            <person name="Land M.L."/>
            <person name="Hauser L."/>
            <person name="Muyzer G."/>
        </authorList>
    </citation>
    <scope>NUCLEOTIDE SEQUENCE [LARGE SCALE GENOMIC DNA]</scope>
    <source>
        <strain evidence="2 3">AHT 1</strain>
    </source>
</reference>
<feature type="transmembrane region" description="Helical" evidence="1">
    <location>
        <begin position="131"/>
        <end position="154"/>
    </location>
</feature>
<dbReference type="Proteomes" id="UP000006443">
    <property type="component" value="Unassembled WGS sequence"/>
</dbReference>
<evidence type="ECO:0008006" key="4">
    <source>
        <dbReference type="Google" id="ProtNLM"/>
    </source>
</evidence>
<dbReference type="RefSeq" id="WP_008518567.1">
    <property type="nucleotide sequence ID" value="NZ_ACJM01000019.1"/>
</dbReference>
<gene>
    <name evidence="2" type="ORF">DealDRAFT_2813</name>
</gene>
<evidence type="ECO:0000313" key="2">
    <source>
        <dbReference type="EMBL" id="EEG76373.1"/>
    </source>
</evidence>
<proteinExistence type="predicted"/>
<feature type="transmembrane region" description="Helical" evidence="1">
    <location>
        <begin position="75"/>
        <end position="94"/>
    </location>
</feature>
<protein>
    <recommendedName>
        <fullName evidence="4">DUF2306 domain-containing protein</fullName>
    </recommendedName>
</protein>
<dbReference type="eggNOG" id="ENOG502ZGE4">
    <property type="taxonomic scope" value="Bacteria"/>
</dbReference>
<dbReference type="AlphaFoldDB" id="C0GK04"/>
<feature type="transmembrane region" description="Helical" evidence="1">
    <location>
        <begin position="100"/>
        <end position="119"/>
    </location>
</feature>